<evidence type="ECO:0000256" key="5">
    <source>
        <dbReference type="ARBA" id="ARBA00022898"/>
    </source>
</evidence>
<evidence type="ECO:0000256" key="4">
    <source>
        <dbReference type="ARBA" id="ARBA00022679"/>
    </source>
</evidence>
<sequence>MIDDGAPTTLDRVSDPLVARMRAFGTTIFAEMSALALRTGSINLGQGFPDTDGPAALLERAVEAIRGGANQYPPGPGVPDLRQAVSEHRKEHYGLHYDPDGEILVTVGATEAVAASILALCEPGDEVIAFEPYYDSYAASVALAGAVLRPVTLRPAGGRFTFDPAELRAAVGPRTRAILVNSPHNPTGTVFTREELETIAGLCAEHGLTAITDEVYEHLTFDGAPHIPLATLPGMRERTVMISSAGKTFSVTGWKTGWICAPEPFVRAVQTVKQFLTFTASAPWQLAVAYGLRHELGWVSSLRDDLQAKRDRLMSGLSAAGFDVYRPAGTYFVQADIRPLGFTDGLALTRELPSLAGVVAIPTQVFYAHPERGRHFVRFAFCKKDEVIDEAVTRLRKLA</sequence>
<dbReference type="Proteomes" id="UP000616724">
    <property type="component" value="Unassembled WGS sequence"/>
</dbReference>
<comment type="caution">
    <text evidence="7">The sequence shown here is derived from an EMBL/GenBank/DDBJ whole genome shotgun (WGS) entry which is preliminary data.</text>
</comment>
<organism evidence="7 8">
    <name type="scientific">Planobispora longispora</name>
    <dbReference type="NCBI Taxonomy" id="28887"/>
    <lineage>
        <taxon>Bacteria</taxon>
        <taxon>Bacillati</taxon>
        <taxon>Actinomycetota</taxon>
        <taxon>Actinomycetes</taxon>
        <taxon>Streptosporangiales</taxon>
        <taxon>Streptosporangiaceae</taxon>
        <taxon>Planobispora</taxon>
    </lineage>
</organism>
<dbReference type="Pfam" id="PF00155">
    <property type="entry name" value="Aminotran_1_2"/>
    <property type="match status" value="1"/>
</dbReference>
<dbReference type="InterPro" id="IPR015424">
    <property type="entry name" value="PyrdxlP-dep_Trfase"/>
</dbReference>
<evidence type="ECO:0000256" key="1">
    <source>
        <dbReference type="ARBA" id="ARBA00001933"/>
    </source>
</evidence>
<dbReference type="SUPFAM" id="SSF53383">
    <property type="entry name" value="PLP-dependent transferases"/>
    <property type="match status" value="1"/>
</dbReference>
<dbReference type="PANTHER" id="PTHR43807:SF20">
    <property type="entry name" value="FI04487P"/>
    <property type="match status" value="1"/>
</dbReference>
<proteinExistence type="inferred from homology"/>
<feature type="domain" description="Aminotransferase class I/classII large" evidence="6">
    <location>
        <begin position="42"/>
        <end position="395"/>
    </location>
</feature>
<accession>A0A8J3RT36</accession>
<dbReference type="InterPro" id="IPR051326">
    <property type="entry name" value="Kynurenine-oxoglutarate_AT"/>
</dbReference>
<comment type="similarity">
    <text evidence="2">Belongs to the class-I pyridoxal-phosphate-dependent aminotransferase family.</text>
</comment>
<reference evidence="7 8" key="1">
    <citation type="submission" date="2021-01" db="EMBL/GenBank/DDBJ databases">
        <title>Whole genome shotgun sequence of Planobispora longispora NBRC 13918.</title>
        <authorList>
            <person name="Komaki H."/>
            <person name="Tamura T."/>
        </authorList>
    </citation>
    <scope>NUCLEOTIDE SEQUENCE [LARGE SCALE GENOMIC DNA]</scope>
    <source>
        <strain evidence="7 8">NBRC 13918</strain>
    </source>
</reference>
<evidence type="ECO:0000259" key="6">
    <source>
        <dbReference type="Pfam" id="PF00155"/>
    </source>
</evidence>
<keyword evidence="8" id="KW-1185">Reference proteome</keyword>
<dbReference type="NCBIfam" id="NF005855">
    <property type="entry name" value="PRK07777.1"/>
    <property type="match status" value="1"/>
</dbReference>
<protein>
    <submittedName>
        <fullName evidence="7">Aminotransferase</fullName>
    </submittedName>
</protein>
<dbReference type="InterPro" id="IPR015422">
    <property type="entry name" value="PyrdxlP-dep_Trfase_small"/>
</dbReference>
<dbReference type="PANTHER" id="PTHR43807">
    <property type="entry name" value="FI04487P"/>
    <property type="match status" value="1"/>
</dbReference>
<keyword evidence="4" id="KW-0808">Transferase</keyword>
<dbReference type="CDD" id="cd00609">
    <property type="entry name" value="AAT_like"/>
    <property type="match status" value="1"/>
</dbReference>
<evidence type="ECO:0000256" key="3">
    <source>
        <dbReference type="ARBA" id="ARBA00022576"/>
    </source>
</evidence>
<dbReference type="GO" id="GO:0016212">
    <property type="term" value="F:kynurenine-oxoglutarate transaminase activity"/>
    <property type="evidence" value="ECO:0007669"/>
    <property type="project" value="TreeGrafter"/>
</dbReference>
<evidence type="ECO:0000313" key="8">
    <source>
        <dbReference type="Proteomes" id="UP000616724"/>
    </source>
</evidence>
<dbReference type="FunFam" id="3.40.640.10:FF:000033">
    <property type="entry name" value="Aspartate aminotransferase"/>
    <property type="match status" value="1"/>
</dbReference>
<dbReference type="EMBL" id="BOOH01000073">
    <property type="protein sequence ID" value="GIH81292.1"/>
    <property type="molecule type" value="Genomic_DNA"/>
</dbReference>
<evidence type="ECO:0000313" key="7">
    <source>
        <dbReference type="EMBL" id="GIH81292.1"/>
    </source>
</evidence>
<dbReference type="GO" id="GO:0030170">
    <property type="term" value="F:pyridoxal phosphate binding"/>
    <property type="evidence" value="ECO:0007669"/>
    <property type="project" value="InterPro"/>
</dbReference>
<dbReference type="InterPro" id="IPR004839">
    <property type="entry name" value="Aminotransferase_I/II_large"/>
</dbReference>
<evidence type="ECO:0000256" key="2">
    <source>
        <dbReference type="ARBA" id="ARBA00007441"/>
    </source>
</evidence>
<comment type="cofactor">
    <cofactor evidence="1">
        <name>pyridoxal 5'-phosphate</name>
        <dbReference type="ChEBI" id="CHEBI:597326"/>
    </cofactor>
</comment>
<dbReference type="AlphaFoldDB" id="A0A8J3RT36"/>
<name>A0A8J3RT36_9ACTN</name>
<dbReference type="GO" id="GO:0005737">
    <property type="term" value="C:cytoplasm"/>
    <property type="evidence" value="ECO:0007669"/>
    <property type="project" value="TreeGrafter"/>
</dbReference>
<keyword evidence="3 7" id="KW-0032">Aminotransferase</keyword>
<dbReference type="InterPro" id="IPR015421">
    <property type="entry name" value="PyrdxlP-dep_Trfase_major"/>
</dbReference>
<dbReference type="Gene3D" id="3.40.640.10">
    <property type="entry name" value="Type I PLP-dependent aspartate aminotransferase-like (Major domain)"/>
    <property type="match status" value="1"/>
</dbReference>
<gene>
    <name evidence="7" type="ORF">Plo01_77210</name>
</gene>
<dbReference type="Gene3D" id="3.90.1150.10">
    <property type="entry name" value="Aspartate Aminotransferase, domain 1"/>
    <property type="match status" value="1"/>
</dbReference>
<keyword evidence="5" id="KW-0663">Pyridoxal phosphate</keyword>